<accession>A0ABN7WSK9</accession>
<name>A0ABN7WSK9_GIGMA</name>
<evidence type="ECO:0000313" key="2">
    <source>
        <dbReference type="Proteomes" id="UP000789901"/>
    </source>
</evidence>
<protein>
    <submittedName>
        <fullName evidence="1">28561_t:CDS:1</fullName>
    </submittedName>
</protein>
<reference evidence="1 2" key="1">
    <citation type="submission" date="2021-06" db="EMBL/GenBank/DDBJ databases">
        <authorList>
            <person name="Kallberg Y."/>
            <person name="Tangrot J."/>
            <person name="Rosling A."/>
        </authorList>
    </citation>
    <scope>NUCLEOTIDE SEQUENCE [LARGE SCALE GENOMIC DNA]</scope>
    <source>
        <strain evidence="1 2">120-4 pot B 10/14</strain>
    </source>
</reference>
<organism evidence="1 2">
    <name type="scientific">Gigaspora margarita</name>
    <dbReference type="NCBI Taxonomy" id="4874"/>
    <lineage>
        <taxon>Eukaryota</taxon>
        <taxon>Fungi</taxon>
        <taxon>Fungi incertae sedis</taxon>
        <taxon>Mucoromycota</taxon>
        <taxon>Glomeromycotina</taxon>
        <taxon>Glomeromycetes</taxon>
        <taxon>Diversisporales</taxon>
        <taxon>Gigasporaceae</taxon>
        <taxon>Gigaspora</taxon>
    </lineage>
</organism>
<dbReference type="Proteomes" id="UP000789901">
    <property type="component" value="Unassembled WGS sequence"/>
</dbReference>
<keyword evidence="2" id="KW-1185">Reference proteome</keyword>
<comment type="caution">
    <text evidence="1">The sequence shown here is derived from an EMBL/GenBank/DDBJ whole genome shotgun (WGS) entry which is preliminary data.</text>
</comment>
<sequence length="128" mass="14687">MAKIRSYYLSNFNKELQLYGKDLNNEELYESINASMVTCDLLETSDENTNSDRINNLDYMNENENLESSVLNIAVSVNLVLPEFLASRDAIFSSEPVTTNRARDVGNMNYDPIELARQMALQDEEELY</sequence>
<evidence type="ECO:0000313" key="1">
    <source>
        <dbReference type="EMBL" id="CAG8839838.1"/>
    </source>
</evidence>
<dbReference type="EMBL" id="CAJVQB010061355">
    <property type="protein sequence ID" value="CAG8839838.1"/>
    <property type="molecule type" value="Genomic_DNA"/>
</dbReference>
<proteinExistence type="predicted"/>
<gene>
    <name evidence="1" type="ORF">GMARGA_LOCUS34630</name>
</gene>